<dbReference type="InterPro" id="IPR036291">
    <property type="entry name" value="NAD(P)-bd_dom_sf"/>
</dbReference>
<evidence type="ECO:0000313" key="6">
    <source>
        <dbReference type="Proteomes" id="UP000434957"/>
    </source>
</evidence>
<proteinExistence type="predicted"/>
<dbReference type="EMBL" id="QXFT01000277">
    <property type="protein sequence ID" value="KAE9348711.1"/>
    <property type="molecule type" value="Genomic_DNA"/>
</dbReference>
<dbReference type="AlphaFoldDB" id="A0A6A3NYI2"/>
<gene>
    <name evidence="3" type="ORF">PR001_g4590</name>
    <name evidence="2" type="ORF">PR002_g5951</name>
    <name evidence="4" type="ORF">PR003_g6265</name>
</gene>
<comment type="caution">
    <text evidence="3">The sequence shown here is derived from an EMBL/GenBank/DDBJ whole genome shotgun (WGS) entry which is preliminary data.</text>
</comment>
<dbReference type="EMBL" id="QXFV01000190">
    <property type="protein sequence ID" value="KAE9046360.1"/>
    <property type="molecule type" value="Genomic_DNA"/>
</dbReference>
<evidence type="ECO:0000313" key="4">
    <source>
        <dbReference type="EMBL" id="KAE9348711.1"/>
    </source>
</evidence>
<dbReference type="GO" id="GO:0051287">
    <property type="term" value="F:NAD binding"/>
    <property type="evidence" value="ECO:0007669"/>
    <property type="project" value="InterPro"/>
</dbReference>
<dbReference type="SUPFAM" id="SSF51735">
    <property type="entry name" value="NAD(P)-binding Rossmann-fold domains"/>
    <property type="match status" value="1"/>
</dbReference>
<dbReference type="InterPro" id="IPR006140">
    <property type="entry name" value="D-isomer_DH_NAD-bd"/>
</dbReference>
<dbReference type="EMBL" id="QXFU01000261">
    <property type="protein sequence ID" value="KAE9038570.1"/>
    <property type="molecule type" value="Genomic_DNA"/>
</dbReference>
<evidence type="ECO:0000313" key="3">
    <source>
        <dbReference type="EMBL" id="KAE9046360.1"/>
    </source>
</evidence>
<evidence type="ECO:0000313" key="7">
    <source>
        <dbReference type="Proteomes" id="UP000435112"/>
    </source>
</evidence>
<dbReference type="Pfam" id="PF02826">
    <property type="entry name" value="2-Hacid_dh_C"/>
    <property type="match status" value="1"/>
</dbReference>
<name>A0A6A3NYI2_9STRA</name>
<accession>A0A6A3NYI2</accession>
<feature type="domain" description="D-isomer specific 2-hydroxyacid dehydrogenase NAD-binding" evidence="1">
    <location>
        <begin position="17"/>
        <end position="130"/>
    </location>
</feature>
<organism evidence="3 5">
    <name type="scientific">Phytophthora rubi</name>
    <dbReference type="NCBI Taxonomy" id="129364"/>
    <lineage>
        <taxon>Eukaryota</taxon>
        <taxon>Sar</taxon>
        <taxon>Stramenopiles</taxon>
        <taxon>Oomycota</taxon>
        <taxon>Peronosporomycetes</taxon>
        <taxon>Peronosporales</taxon>
        <taxon>Peronosporaceae</taxon>
        <taxon>Phytophthora</taxon>
    </lineage>
</organism>
<evidence type="ECO:0000259" key="1">
    <source>
        <dbReference type="Pfam" id="PF02826"/>
    </source>
</evidence>
<reference evidence="5 7" key="1">
    <citation type="submission" date="2018-09" db="EMBL/GenBank/DDBJ databases">
        <title>Genomic investigation of the strawberry pathogen Phytophthora fragariae indicates pathogenicity is determined by transcriptional variation in three key races.</title>
        <authorList>
            <person name="Adams T.M."/>
            <person name="Armitage A.D."/>
            <person name="Sobczyk M.K."/>
            <person name="Bates H.J."/>
            <person name="Dunwell J.M."/>
            <person name="Nellist C.F."/>
            <person name="Harrison R.J."/>
        </authorList>
    </citation>
    <scope>NUCLEOTIDE SEQUENCE [LARGE SCALE GENOMIC DNA]</scope>
    <source>
        <strain evidence="3 5">SCRP249</strain>
        <strain evidence="2 7">SCRP324</strain>
        <strain evidence="4 6">SCRP333</strain>
    </source>
</reference>
<dbReference type="OrthoDB" id="10275818at2759"/>
<protein>
    <recommendedName>
        <fullName evidence="1">D-isomer specific 2-hydroxyacid dehydrogenase NAD-binding domain-containing protein</fullName>
    </recommendedName>
</protein>
<dbReference type="Gene3D" id="3.40.50.720">
    <property type="entry name" value="NAD(P)-binding Rossmann-like Domain"/>
    <property type="match status" value="1"/>
</dbReference>
<dbReference type="Proteomes" id="UP000435112">
    <property type="component" value="Unassembled WGS sequence"/>
</dbReference>
<evidence type="ECO:0000313" key="2">
    <source>
        <dbReference type="EMBL" id="KAE9038570.1"/>
    </source>
</evidence>
<keyword evidence="6" id="KW-1185">Reference proteome</keyword>
<dbReference type="Proteomes" id="UP000429607">
    <property type="component" value="Unassembled WGS sequence"/>
</dbReference>
<dbReference type="Proteomes" id="UP000434957">
    <property type="component" value="Unassembled WGS sequence"/>
</dbReference>
<sequence>MPAYKKDIAAIVNHVYDLENKHVGVVAASTRSLSSCNFTDKIFDIDTVLHCSYLPIHLPADVEKELNVQRHPSVVKYCDVVSTNGPLHPETDNFFDAELLSKMQNSAYIVNTTRGMIVARDALVKVVDSALLDKPVCLHTARSFTTEICDHMLSPFVSDTEESKYHDHAGA</sequence>
<evidence type="ECO:0000313" key="5">
    <source>
        <dbReference type="Proteomes" id="UP000429607"/>
    </source>
</evidence>